<dbReference type="KEGG" id="cgy:CGLY_15590"/>
<dbReference type="STRING" id="1404245.CGLY_15590"/>
<dbReference type="AlphaFoldDB" id="X5DW48"/>
<proteinExistence type="predicted"/>
<dbReference type="EMBL" id="CP006842">
    <property type="protein sequence ID" value="AHW65554.1"/>
    <property type="molecule type" value="Genomic_DNA"/>
</dbReference>
<accession>X5DW48</accession>
<name>X5DW48_9CORY</name>
<organism evidence="1 2">
    <name type="scientific">Corynebacterium glyciniphilum AJ 3170</name>
    <dbReference type="NCBI Taxonomy" id="1404245"/>
    <lineage>
        <taxon>Bacteria</taxon>
        <taxon>Bacillati</taxon>
        <taxon>Actinomycetota</taxon>
        <taxon>Actinomycetes</taxon>
        <taxon>Mycobacteriales</taxon>
        <taxon>Corynebacteriaceae</taxon>
        <taxon>Corynebacterium</taxon>
    </lineage>
</organism>
<dbReference type="HOGENOM" id="CLU_2521933_0_0_11"/>
<dbReference type="Proteomes" id="UP000023703">
    <property type="component" value="Chromosome"/>
</dbReference>
<protein>
    <submittedName>
        <fullName evidence="1">Uncharacterized protein</fullName>
    </submittedName>
</protein>
<sequence>MTLWRPVHIVRKPGTNPTVRNGRVVVDQDTRKVIAWRHYGVVTPISQDDMDAAMGEMEHARSVVAEVADRHRAEAERIAGKLRL</sequence>
<dbReference type="RefSeq" id="WP_038550582.1">
    <property type="nucleotide sequence ID" value="NZ_CP006842.1"/>
</dbReference>
<gene>
    <name evidence="1" type="ORF">CGLY_15590</name>
</gene>
<reference evidence="1 2" key="1">
    <citation type="journal article" date="2015" name="Int. J. Syst. Evol. Microbiol.">
        <title>Revisiting Corynebacterium glyciniphilum (ex Kubota et al., 1972) sp. nov., nom. rev., isolated from putrefied banana.</title>
        <authorList>
            <person name="Al-Dilaimi A."/>
            <person name="Bednarz H."/>
            <person name="Lomker A."/>
            <person name="Niehaus K."/>
            <person name="Kalinowski J."/>
            <person name="Ruckert C."/>
        </authorList>
    </citation>
    <scope>NUCLEOTIDE SEQUENCE [LARGE SCALE GENOMIC DNA]</scope>
    <source>
        <strain evidence="1">AJ 3170</strain>
    </source>
</reference>
<dbReference type="OrthoDB" id="9947593at2"/>
<evidence type="ECO:0000313" key="2">
    <source>
        <dbReference type="Proteomes" id="UP000023703"/>
    </source>
</evidence>
<keyword evidence="2" id="KW-1185">Reference proteome</keyword>
<evidence type="ECO:0000313" key="1">
    <source>
        <dbReference type="EMBL" id="AHW65554.1"/>
    </source>
</evidence>